<organism evidence="1">
    <name type="scientific">Pyramimonas obovata</name>
    <dbReference type="NCBI Taxonomy" id="1411642"/>
    <lineage>
        <taxon>Eukaryota</taxon>
        <taxon>Viridiplantae</taxon>
        <taxon>Chlorophyta</taxon>
        <taxon>Pyramimonadophyceae</taxon>
        <taxon>Pyramimonadales</taxon>
        <taxon>Pyramimonadaceae</taxon>
        <taxon>Pyramimonas</taxon>
        <taxon>Pyramimonas incertae sedis</taxon>
    </lineage>
</organism>
<dbReference type="SUPFAM" id="SSF48371">
    <property type="entry name" value="ARM repeat"/>
    <property type="match status" value="1"/>
</dbReference>
<sequence length="144" mass="16256">MTCMEEDYYADTRRAGTYLMEQMLEVVGAGLTDEQRREIYPNLLKRLDDSQDEIRVRAASCCRTFFLTLRAGYDDANSEYFTSGMVVHMDDADPRVQEAVCVALEAAAAVKPLVVLKVVQAARLRHRSTVFCDRVLEVASRHSA</sequence>
<dbReference type="PANTHER" id="PTHR16216">
    <property type="entry name" value="DYNEIN ASSEMBLY FACTOR 5, AXONEMAL"/>
    <property type="match status" value="1"/>
</dbReference>
<accession>A0A7S0RAA8</accession>
<protein>
    <submittedName>
        <fullName evidence="1">Uncharacterized protein</fullName>
    </submittedName>
</protein>
<dbReference type="InterPro" id="IPR052623">
    <property type="entry name" value="DAAF5"/>
</dbReference>
<dbReference type="PANTHER" id="PTHR16216:SF2">
    <property type="entry name" value="DYNEIN AXONEMAL ASSEMBLY FACTOR 5"/>
    <property type="match status" value="1"/>
</dbReference>
<dbReference type="Gene3D" id="1.25.10.10">
    <property type="entry name" value="Leucine-rich Repeat Variant"/>
    <property type="match status" value="1"/>
</dbReference>
<proteinExistence type="predicted"/>
<gene>
    <name evidence="1" type="ORF">POBO1169_LOCUS10771</name>
</gene>
<name>A0A7S0RAA8_9CHLO</name>
<evidence type="ECO:0000313" key="1">
    <source>
        <dbReference type="EMBL" id="CAD8671168.1"/>
    </source>
</evidence>
<dbReference type="InterPro" id="IPR016024">
    <property type="entry name" value="ARM-type_fold"/>
</dbReference>
<dbReference type="AlphaFoldDB" id="A0A7S0RAA8"/>
<reference evidence="1" key="1">
    <citation type="submission" date="2021-01" db="EMBL/GenBank/DDBJ databases">
        <authorList>
            <person name="Corre E."/>
            <person name="Pelletier E."/>
            <person name="Niang G."/>
            <person name="Scheremetjew M."/>
            <person name="Finn R."/>
            <person name="Kale V."/>
            <person name="Holt S."/>
            <person name="Cochrane G."/>
            <person name="Meng A."/>
            <person name="Brown T."/>
            <person name="Cohen L."/>
        </authorList>
    </citation>
    <scope>NUCLEOTIDE SEQUENCE</scope>
    <source>
        <strain evidence="1">CCMP722</strain>
    </source>
</reference>
<dbReference type="EMBL" id="HBFA01021094">
    <property type="protein sequence ID" value="CAD8671168.1"/>
    <property type="molecule type" value="Transcribed_RNA"/>
</dbReference>
<dbReference type="InterPro" id="IPR011989">
    <property type="entry name" value="ARM-like"/>
</dbReference>